<sequence length="225" mass="25891">MDIKADLWFPTVVWNYQLKEINDAELRDYVINFRQDDPGKKASNYGGWQSRNIDILDERPLNIEKFIVALQQNVDAAAKMANLPKLQICDYWWNINNKGDYNHPHHHRDSILSGVYYIDVPDENMGDIHFEREDDAEYFLPRFMPGRNQITAVRASYKPKTGNGLIFPSWVKHSVDGNQSDKPRISMSFNTAISMDKANDELASMNGMPTTKDMAPPEPPKSIDK</sequence>
<evidence type="ECO:0000256" key="1">
    <source>
        <dbReference type="SAM" id="MobiDB-lite"/>
    </source>
</evidence>
<dbReference type="SUPFAM" id="SSF51197">
    <property type="entry name" value="Clavaminate synthase-like"/>
    <property type="match status" value="1"/>
</dbReference>
<evidence type="ECO:0000313" key="2">
    <source>
        <dbReference type="EMBL" id="ASF00638.1"/>
    </source>
</evidence>
<name>A0A218MMZ9_9VIRU</name>
<accession>A0A218MMZ9</accession>
<proteinExistence type="predicted"/>
<feature type="region of interest" description="Disordered" evidence="1">
    <location>
        <begin position="203"/>
        <end position="225"/>
    </location>
</feature>
<reference evidence="2" key="1">
    <citation type="submission" date="2016-10" db="EMBL/GenBank/DDBJ databases">
        <authorList>
            <person name="Varghese N."/>
        </authorList>
    </citation>
    <scope>NUCLEOTIDE SEQUENCE</scope>
</reference>
<dbReference type="EMBL" id="KY052848">
    <property type="protein sequence ID" value="ASF00638.1"/>
    <property type="molecule type" value="Genomic_DNA"/>
</dbReference>
<dbReference type="InterPro" id="IPR012668">
    <property type="entry name" value="CHP02466"/>
</dbReference>
<dbReference type="Gene3D" id="2.60.120.620">
    <property type="entry name" value="q2cbj1_9rhob like domain"/>
    <property type="match status" value="1"/>
</dbReference>
<feature type="compositionally biased region" description="Pro residues" evidence="1">
    <location>
        <begin position="216"/>
        <end position="225"/>
    </location>
</feature>
<dbReference type="Pfam" id="PF13759">
    <property type="entry name" value="2OG-FeII_Oxy_5"/>
    <property type="match status" value="1"/>
</dbReference>
<protein>
    <submittedName>
        <fullName evidence="2">Putative gp48</fullName>
    </submittedName>
</protein>
<dbReference type="NCBIfam" id="TIGR02466">
    <property type="entry name" value="TIGR02466 family protein"/>
    <property type="match status" value="1"/>
</dbReference>
<organism evidence="2">
    <name type="scientific">uncultured virus</name>
    <dbReference type="NCBI Taxonomy" id="340016"/>
    <lineage>
        <taxon>Viruses</taxon>
        <taxon>environmental samples</taxon>
    </lineage>
</organism>
<reference evidence="2" key="2">
    <citation type="journal article" date="2017" name="Nat. Commun.">
        <title>Single-virus genomics reveals hidden cosmopolitan and abundant viruses.</title>
        <authorList>
            <person name="Martinez-Hernandez F."/>
            <person name="Fornas O."/>
            <person name="Lluesma Gomez M."/>
            <person name="Bolduc B."/>
            <person name="de la Cruz Pena M.J."/>
            <person name="Martinez J.M."/>
            <person name="Anton J."/>
            <person name="Gasol J.M."/>
            <person name="Rosselli R."/>
            <person name="Rodriguez-Valera F."/>
            <person name="Sullivan M.B."/>
            <person name="Acinas S.G."/>
            <person name="Martinez-Garcia M."/>
        </authorList>
    </citation>
    <scope>NUCLEOTIDE SEQUENCE</scope>
</reference>